<keyword evidence="5" id="KW-0735">Signal-anchor</keyword>
<evidence type="ECO:0000256" key="10">
    <source>
        <dbReference type="SAM" id="Phobius"/>
    </source>
</evidence>
<keyword evidence="4 9" id="KW-0256">Endoplasmic reticulum</keyword>
<dbReference type="PANTHER" id="PTHR12804:SF0">
    <property type="entry name" value="SIGNAL PEPTIDASE COMPLEX SUBUNIT 3"/>
    <property type="match status" value="1"/>
</dbReference>
<organism evidence="11 12">
    <name type="scientific">Saccharomycopsis crataegensis</name>
    <dbReference type="NCBI Taxonomy" id="43959"/>
    <lineage>
        <taxon>Eukaryota</taxon>
        <taxon>Fungi</taxon>
        <taxon>Dikarya</taxon>
        <taxon>Ascomycota</taxon>
        <taxon>Saccharomycotina</taxon>
        <taxon>Saccharomycetes</taxon>
        <taxon>Saccharomycopsidaceae</taxon>
        <taxon>Saccharomycopsis</taxon>
    </lineage>
</organism>
<protein>
    <recommendedName>
        <fullName evidence="9">Signal peptidase subunit 3</fullName>
    </recommendedName>
</protein>
<name>A0AAV5QDD9_9ASCO</name>
<evidence type="ECO:0000256" key="1">
    <source>
        <dbReference type="ARBA" id="ARBA00004648"/>
    </source>
</evidence>
<feature type="transmembrane region" description="Helical" evidence="10">
    <location>
        <begin position="12"/>
        <end position="32"/>
    </location>
</feature>
<evidence type="ECO:0000256" key="5">
    <source>
        <dbReference type="ARBA" id="ARBA00022968"/>
    </source>
</evidence>
<reference evidence="11 12" key="1">
    <citation type="journal article" date="2023" name="Elife">
        <title>Identification of key yeast species and microbe-microbe interactions impacting larval growth of Drosophila in the wild.</title>
        <authorList>
            <person name="Mure A."/>
            <person name="Sugiura Y."/>
            <person name="Maeda R."/>
            <person name="Honda K."/>
            <person name="Sakurai N."/>
            <person name="Takahashi Y."/>
            <person name="Watada M."/>
            <person name="Katoh T."/>
            <person name="Gotoh A."/>
            <person name="Gotoh Y."/>
            <person name="Taniguchi I."/>
            <person name="Nakamura K."/>
            <person name="Hayashi T."/>
            <person name="Katayama T."/>
            <person name="Uemura T."/>
            <person name="Hattori Y."/>
        </authorList>
    </citation>
    <scope>NUCLEOTIDE SEQUENCE [LARGE SCALE GENOMIC DNA]</scope>
    <source>
        <strain evidence="11 12">SC-9</strain>
    </source>
</reference>
<dbReference type="EMBL" id="BTFZ01000001">
    <property type="protein sequence ID" value="GMM32793.1"/>
    <property type="molecule type" value="Genomic_DNA"/>
</dbReference>
<dbReference type="PANTHER" id="PTHR12804">
    <property type="entry name" value="MICROSOMAL SIGNAL PEPTIDASE 23 KD SUBUNIT SPC22/23"/>
    <property type="match status" value="1"/>
</dbReference>
<evidence type="ECO:0000256" key="6">
    <source>
        <dbReference type="ARBA" id="ARBA00022989"/>
    </source>
</evidence>
<dbReference type="PIRSF" id="PIRSF016089">
    <property type="entry name" value="SPC22"/>
    <property type="match status" value="1"/>
</dbReference>
<proteinExistence type="inferred from homology"/>
<comment type="function">
    <text evidence="8">Essential component of the signal peptidase complex (SPC) which catalyzes the cleavage of N-terminal signal sequences from nascent proteins as they are translocated into the lumen of the endoplasmic reticulum. Essential for the SPC catalytic activity, possibly by stabilizing and positioning the active center of the complex close to the lumenal surface. Essential for viability.</text>
</comment>
<dbReference type="RefSeq" id="XP_064849793.1">
    <property type="nucleotide sequence ID" value="XM_064993721.1"/>
</dbReference>
<evidence type="ECO:0000313" key="11">
    <source>
        <dbReference type="EMBL" id="GMM32793.1"/>
    </source>
</evidence>
<keyword evidence="3 10" id="KW-0812">Transmembrane</keyword>
<dbReference type="GO" id="GO:0005787">
    <property type="term" value="C:signal peptidase complex"/>
    <property type="evidence" value="ECO:0007669"/>
    <property type="project" value="UniProtKB-UniRule"/>
</dbReference>
<accession>A0AAV5QDD9</accession>
<dbReference type="InterPro" id="IPR007653">
    <property type="entry name" value="SPC3"/>
</dbReference>
<evidence type="ECO:0000256" key="4">
    <source>
        <dbReference type="ARBA" id="ARBA00022824"/>
    </source>
</evidence>
<evidence type="ECO:0000256" key="2">
    <source>
        <dbReference type="ARBA" id="ARBA00009289"/>
    </source>
</evidence>
<comment type="subcellular location">
    <subcellularLocation>
        <location evidence="1">Endoplasmic reticulum membrane</location>
        <topology evidence="1">Single-pass type II membrane protein</topology>
    </subcellularLocation>
</comment>
<evidence type="ECO:0000256" key="9">
    <source>
        <dbReference type="PIRNR" id="PIRNR016089"/>
    </source>
</evidence>
<sequence length="186" mass="21089">MFSITQRFQTLSNTALTYAIYVAVAVVATFYYQLYFDGASSVPATVDNISIKSHFKSSRSFGSMNKKPKENTKLTFDIDADLSPLFNWNTKQVFVYLTAEYPGKNSQASNKVTYWDKIVTSKEDANLELKNQRSKYNVWDVEKTFRGREAVVRLEWNIQPHIGPLVWGSTVSNATIVYPDSKVGGK</sequence>
<dbReference type="Proteomes" id="UP001360560">
    <property type="component" value="Unassembled WGS sequence"/>
</dbReference>
<keyword evidence="7 9" id="KW-0472">Membrane</keyword>
<dbReference type="GO" id="GO:0045047">
    <property type="term" value="P:protein targeting to ER"/>
    <property type="evidence" value="ECO:0007669"/>
    <property type="project" value="TreeGrafter"/>
</dbReference>
<comment type="caution">
    <text evidence="11">The sequence shown here is derived from an EMBL/GenBank/DDBJ whole genome shotgun (WGS) entry which is preliminary data.</text>
</comment>
<evidence type="ECO:0000256" key="8">
    <source>
        <dbReference type="ARBA" id="ARBA00045670"/>
    </source>
</evidence>
<gene>
    <name evidence="11" type="ORF">DASC09_001180</name>
</gene>
<dbReference type="AlphaFoldDB" id="A0AAV5QDD9"/>
<dbReference type="Pfam" id="PF04573">
    <property type="entry name" value="SPC22"/>
    <property type="match status" value="1"/>
</dbReference>
<keyword evidence="12" id="KW-1185">Reference proteome</keyword>
<evidence type="ECO:0000313" key="12">
    <source>
        <dbReference type="Proteomes" id="UP001360560"/>
    </source>
</evidence>
<comment type="similarity">
    <text evidence="2 9">Belongs to the SPCS3 family.</text>
</comment>
<dbReference type="GeneID" id="90070772"/>
<evidence type="ECO:0000256" key="3">
    <source>
        <dbReference type="ARBA" id="ARBA00022692"/>
    </source>
</evidence>
<keyword evidence="6 10" id="KW-1133">Transmembrane helix</keyword>
<evidence type="ECO:0000256" key="7">
    <source>
        <dbReference type="ARBA" id="ARBA00023136"/>
    </source>
</evidence>
<dbReference type="GO" id="GO:0006465">
    <property type="term" value="P:signal peptide processing"/>
    <property type="evidence" value="ECO:0007669"/>
    <property type="project" value="UniProtKB-UniRule"/>
</dbReference>